<organism evidence="1 2">
    <name type="scientific">Actinidia rufa</name>
    <dbReference type="NCBI Taxonomy" id="165716"/>
    <lineage>
        <taxon>Eukaryota</taxon>
        <taxon>Viridiplantae</taxon>
        <taxon>Streptophyta</taxon>
        <taxon>Embryophyta</taxon>
        <taxon>Tracheophyta</taxon>
        <taxon>Spermatophyta</taxon>
        <taxon>Magnoliopsida</taxon>
        <taxon>eudicotyledons</taxon>
        <taxon>Gunneridae</taxon>
        <taxon>Pentapetalae</taxon>
        <taxon>asterids</taxon>
        <taxon>Ericales</taxon>
        <taxon>Actinidiaceae</taxon>
        <taxon>Actinidia</taxon>
    </lineage>
</organism>
<keyword evidence="2" id="KW-1185">Reference proteome</keyword>
<evidence type="ECO:0000313" key="2">
    <source>
        <dbReference type="Proteomes" id="UP000585474"/>
    </source>
</evidence>
<dbReference type="EMBL" id="BJWL01000238">
    <property type="protein sequence ID" value="GFS35777.1"/>
    <property type="molecule type" value="Genomic_DNA"/>
</dbReference>
<proteinExistence type="predicted"/>
<reference evidence="2" key="1">
    <citation type="submission" date="2019-07" db="EMBL/GenBank/DDBJ databases">
        <title>De Novo Assembly of kiwifruit Actinidia rufa.</title>
        <authorList>
            <person name="Sugita-Konishi S."/>
            <person name="Sato K."/>
            <person name="Mori E."/>
            <person name="Abe Y."/>
            <person name="Kisaki G."/>
            <person name="Hamano K."/>
            <person name="Suezawa K."/>
            <person name="Otani M."/>
            <person name="Fukuda T."/>
            <person name="Manabe T."/>
            <person name="Gomi K."/>
            <person name="Tabuchi M."/>
            <person name="Akimitsu K."/>
            <person name="Kataoka I."/>
        </authorList>
    </citation>
    <scope>NUCLEOTIDE SEQUENCE [LARGE SCALE GENOMIC DNA]</scope>
    <source>
        <strain evidence="2">cv. Fuchu</strain>
    </source>
</reference>
<protein>
    <submittedName>
        <fullName evidence="1">Aminopeptidase P1</fullName>
    </submittedName>
</protein>
<sequence length="415" mass="46013">MEKEYLVGSFLIESPWGWSIARWYPRSIASRRLICTYIGEVIDRYQDNGQPGLHRPFVLRTRPSNGDSSSGGSTWKRALNVERSFGGNEKMFRGFLCSFVLFVFATELLTLLRHASRLNCLANQLFLVRMRLPGKGEIILSVSAGEVAFYEAAFSAGLRCLYSLLKGPGLESGWLYFKEFHLSIPHEEGAVRVPRSWGAPGKQCNKVPVLSEIEDERFRRVFEKIGEGGHFKIPVVLDSRTFHKYFALGRVEMSSSGGAMSNRIKLSLLAKVVAEKTTTSSKGVVISEVSETPSRPLFPGEGNASKSIPGEALGPHAFVMASAATAEKILAGVILPVDKEKVEKTFDQVVTRFLHVLGQRGTLAEANAREAKAAKEVEARDKEVTRLQLRVAELEKTQNLTKGRIIAAFKESKNF</sequence>
<keyword evidence="1" id="KW-0645">Protease</keyword>
<keyword evidence="1" id="KW-0031">Aminopeptidase</keyword>
<dbReference type="OrthoDB" id="1301859at2759"/>
<gene>
    <name evidence="1" type="ORF">Acr_00g0041980</name>
</gene>
<dbReference type="AlphaFoldDB" id="A0A7J0DIL4"/>
<keyword evidence="1" id="KW-0378">Hydrolase</keyword>
<accession>A0A7J0DIL4</accession>
<dbReference type="GO" id="GO:0004177">
    <property type="term" value="F:aminopeptidase activity"/>
    <property type="evidence" value="ECO:0007669"/>
    <property type="project" value="UniProtKB-KW"/>
</dbReference>
<comment type="caution">
    <text evidence="1">The sequence shown here is derived from an EMBL/GenBank/DDBJ whole genome shotgun (WGS) entry which is preliminary data.</text>
</comment>
<name>A0A7J0DIL4_9ERIC</name>
<evidence type="ECO:0000313" key="1">
    <source>
        <dbReference type="EMBL" id="GFS35777.1"/>
    </source>
</evidence>
<dbReference type="Proteomes" id="UP000585474">
    <property type="component" value="Unassembled WGS sequence"/>
</dbReference>